<dbReference type="AlphaFoldDB" id="A0A116MY69"/>
<organism evidence="2 3">
    <name type="scientific">Streptococcus suis</name>
    <dbReference type="NCBI Taxonomy" id="1307"/>
    <lineage>
        <taxon>Bacteria</taxon>
        <taxon>Bacillati</taxon>
        <taxon>Bacillota</taxon>
        <taxon>Bacilli</taxon>
        <taxon>Lactobacillales</taxon>
        <taxon>Streptococcaceae</taxon>
        <taxon>Streptococcus</taxon>
    </lineage>
</organism>
<accession>A0A116MY69</accession>
<protein>
    <submittedName>
        <fullName evidence="2">Uncharacterized protein</fullName>
    </submittedName>
</protein>
<evidence type="ECO:0000313" key="1">
    <source>
        <dbReference type="EMBL" id="CYU35434.1"/>
    </source>
</evidence>
<dbReference type="EMBL" id="FIIN01000004">
    <property type="protein sequence ID" value="CYV83681.1"/>
    <property type="molecule type" value="Genomic_DNA"/>
</dbReference>
<gene>
    <name evidence="1" type="ORF">ERS132392_00386</name>
    <name evidence="2" type="ORF">ERS132452_00914</name>
</gene>
<proteinExistence type="predicted"/>
<dbReference type="RefSeq" id="WP_261290746.1">
    <property type="nucleotide sequence ID" value="NZ_CECY01000012.1"/>
</dbReference>
<evidence type="ECO:0000313" key="4">
    <source>
        <dbReference type="Proteomes" id="UP000074664"/>
    </source>
</evidence>
<dbReference type="EMBL" id="FIGH01000001">
    <property type="protein sequence ID" value="CYU35434.1"/>
    <property type="molecule type" value="Genomic_DNA"/>
</dbReference>
<name>A0A116MY69_STRSU</name>
<sequence length="41" mass="4531">MKKKVAYVTIAILLLLISVIRIFGLPEENPLETQPATHLVG</sequence>
<dbReference type="Proteomes" id="UP000071765">
    <property type="component" value="Unassembled WGS sequence"/>
</dbReference>
<reference evidence="3 4" key="1">
    <citation type="submission" date="2016-02" db="EMBL/GenBank/DDBJ databases">
        <authorList>
            <consortium name="Pathogen Informatics"/>
        </authorList>
    </citation>
    <scope>NUCLEOTIDE SEQUENCE [LARGE SCALE GENOMIC DNA]</scope>
    <source>
        <strain evidence="1 4">LSS30</strain>
        <strain evidence="2 3">LSS90</strain>
    </source>
</reference>
<evidence type="ECO:0000313" key="3">
    <source>
        <dbReference type="Proteomes" id="UP000071765"/>
    </source>
</evidence>
<evidence type="ECO:0000313" key="2">
    <source>
        <dbReference type="EMBL" id="CYV83681.1"/>
    </source>
</evidence>
<dbReference type="Proteomes" id="UP000074664">
    <property type="component" value="Unassembled WGS sequence"/>
</dbReference>